<keyword evidence="10" id="KW-1185">Reference proteome</keyword>
<evidence type="ECO:0000259" key="8">
    <source>
        <dbReference type="PROSITE" id="PS50928"/>
    </source>
</evidence>
<dbReference type="InterPro" id="IPR035906">
    <property type="entry name" value="MetI-like_sf"/>
</dbReference>
<keyword evidence="2 7" id="KW-0813">Transport</keyword>
<dbReference type="PROSITE" id="PS50928">
    <property type="entry name" value="ABC_TM1"/>
    <property type="match status" value="1"/>
</dbReference>
<feature type="transmembrane region" description="Helical" evidence="7">
    <location>
        <begin position="183"/>
        <end position="200"/>
    </location>
</feature>
<evidence type="ECO:0000256" key="1">
    <source>
        <dbReference type="ARBA" id="ARBA00004651"/>
    </source>
</evidence>
<dbReference type="PANTHER" id="PTHR30193">
    <property type="entry name" value="ABC TRANSPORTER PERMEASE PROTEIN"/>
    <property type="match status" value="1"/>
</dbReference>
<evidence type="ECO:0000256" key="7">
    <source>
        <dbReference type="RuleBase" id="RU363032"/>
    </source>
</evidence>
<gene>
    <name evidence="9" type="ORF">U7230_14700</name>
</gene>
<keyword evidence="6 7" id="KW-0472">Membrane</keyword>
<reference evidence="9 10" key="1">
    <citation type="journal article" date="2024" name="Front. Microbiol.">
        <title>Novel thermophilic genera Geochorda gen. nov. and Carboxydochorda gen. nov. from the deep terrestrial subsurface reveal the ecophysiological diversity in the class Limnochordia.</title>
        <authorList>
            <person name="Karnachuk O.V."/>
            <person name="Lukina A.P."/>
            <person name="Avakyan M.R."/>
            <person name="Kadnikov V.V."/>
            <person name="Begmatov S."/>
            <person name="Beletsky A.V."/>
            <person name="Vlasova K.G."/>
            <person name="Novikov A.A."/>
            <person name="Shcherbakova V.A."/>
            <person name="Mardanov A.V."/>
            <person name="Ravin N.V."/>
        </authorList>
    </citation>
    <scope>NUCLEOTIDE SEQUENCE [LARGE SCALE GENOMIC DNA]</scope>
    <source>
        <strain evidence="9 10">L945</strain>
    </source>
</reference>
<dbReference type="PANTHER" id="PTHR30193:SF37">
    <property type="entry name" value="INNER MEMBRANE ABC TRANSPORTER PERMEASE PROTEIN YCJO"/>
    <property type="match status" value="1"/>
</dbReference>
<dbReference type="EMBL" id="CP141615">
    <property type="protein sequence ID" value="WRP17310.1"/>
    <property type="molecule type" value="Genomic_DNA"/>
</dbReference>
<accession>A0ABZ1BXG2</accession>
<dbReference type="Pfam" id="PF00528">
    <property type="entry name" value="BPD_transp_1"/>
    <property type="match status" value="1"/>
</dbReference>
<keyword evidence="4 7" id="KW-0812">Transmembrane</keyword>
<evidence type="ECO:0000256" key="5">
    <source>
        <dbReference type="ARBA" id="ARBA00022989"/>
    </source>
</evidence>
<feature type="transmembrane region" description="Helical" evidence="7">
    <location>
        <begin position="92"/>
        <end position="112"/>
    </location>
</feature>
<name>A0ABZ1BXG2_9FIRM</name>
<comment type="subcellular location">
    <subcellularLocation>
        <location evidence="1 7">Cell membrane</location>
        <topology evidence="1 7">Multi-pass membrane protein</topology>
    </subcellularLocation>
</comment>
<protein>
    <submittedName>
        <fullName evidence="9">Sugar ABC transporter permease</fullName>
    </submittedName>
</protein>
<proteinExistence type="inferred from homology"/>
<evidence type="ECO:0000256" key="6">
    <source>
        <dbReference type="ARBA" id="ARBA00023136"/>
    </source>
</evidence>
<keyword evidence="3" id="KW-1003">Cell membrane</keyword>
<dbReference type="CDD" id="cd06261">
    <property type="entry name" value="TM_PBP2"/>
    <property type="match status" value="1"/>
</dbReference>
<feature type="transmembrane region" description="Helical" evidence="7">
    <location>
        <begin position="119"/>
        <end position="140"/>
    </location>
</feature>
<dbReference type="InterPro" id="IPR051393">
    <property type="entry name" value="ABC_transporter_permease"/>
</dbReference>
<organism evidence="9 10">
    <name type="scientific">Carboxydichorda subterranea</name>
    <dbReference type="NCBI Taxonomy" id="3109565"/>
    <lineage>
        <taxon>Bacteria</taxon>
        <taxon>Bacillati</taxon>
        <taxon>Bacillota</taxon>
        <taxon>Limnochordia</taxon>
        <taxon>Limnochordales</taxon>
        <taxon>Geochordaceae</taxon>
        <taxon>Carboxydichorda</taxon>
    </lineage>
</organism>
<dbReference type="Gene3D" id="1.10.3720.10">
    <property type="entry name" value="MetI-like"/>
    <property type="match status" value="1"/>
</dbReference>
<feature type="domain" description="ABC transmembrane type-1" evidence="8">
    <location>
        <begin position="86"/>
        <end position="299"/>
    </location>
</feature>
<dbReference type="InterPro" id="IPR000515">
    <property type="entry name" value="MetI-like"/>
</dbReference>
<evidence type="ECO:0000256" key="4">
    <source>
        <dbReference type="ARBA" id="ARBA00022692"/>
    </source>
</evidence>
<comment type="similarity">
    <text evidence="7">Belongs to the binding-protein-dependent transport system permease family.</text>
</comment>
<evidence type="ECO:0000313" key="10">
    <source>
        <dbReference type="Proteomes" id="UP001332192"/>
    </source>
</evidence>
<evidence type="ECO:0000313" key="9">
    <source>
        <dbReference type="EMBL" id="WRP17310.1"/>
    </source>
</evidence>
<evidence type="ECO:0000256" key="2">
    <source>
        <dbReference type="ARBA" id="ARBA00022448"/>
    </source>
</evidence>
<dbReference type="RefSeq" id="WP_324716581.1">
    <property type="nucleotide sequence ID" value="NZ_CP141615.1"/>
</dbReference>
<dbReference type="Proteomes" id="UP001332192">
    <property type="component" value="Chromosome"/>
</dbReference>
<dbReference type="SUPFAM" id="SSF161098">
    <property type="entry name" value="MetI-like"/>
    <property type="match status" value="1"/>
</dbReference>
<feature type="transmembrane region" description="Helical" evidence="7">
    <location>
        <begin position="230"/>
        <end position="251"/>
    </location>
</feature>
<feature type="transmembrane region" description="Helical" evidence="7">
    <location>
        <begin position="27"/>
        <end position="56"/>
    </location>
</feature>
<keyword evidence="5 7" id="KW-1133">Transmembrane helix</keyword>
<evidence type="ECO:0000256" key="3">
    <source>
        <dbReference type="ARBA" id="ARBA00022475"/>
    </source>
</evidence>
<sequence length="309" mass="34867">MGVHAKLRAEAQARAGVLRRPRARRGLLPWLFLSPLLALNVLVVLGPSVGSVIIAFTDWTGMGNARWIGVANFVRMVHDPVYRIALINNLRWTAIFLTVPIAMGLLGASLLAGIRRGQILYRIAYFIPYIIASVVNAQIWRNILNPLLGIGPWLAHHGIPYFNVAFLGKEETALYTVAFVDNWHWWGFLVVVYLAAMQQVDPQLYEEARLEGAGRWQEFRYVTLPMIRPTLVFTLLMTVIWSFLVFDYIYILTRGGPAHSSEVLATEAYQAAFARFEAGYAAAVGLSMSLFTAIVVSLFMWLRRRGWEI</sequence>
<feature type="transmembrane region" description="Helical" evidence="7">
    <location>
        <begin position="280"/>
        <end position="302"/>
    </location>
</feature>